<keyword evidence="4" id="KW-0029">Amino-acid transport</keyword>
<feature type="transmembrane region" description="Helical" evidence="7">
    <location>
        <begin position="504"/>
        <end position="524"/>
    </location>
</feature>
<evidence type="ECO:0000313" key="10">
    <source>
        <dbReference type="Proteomes" id="UP000019484"/>
    </source>
</evidence>
<dbReference type="Proteomes" id="UP000019484">
    <property type="component" value="Unassembled WGS sequence"/>
</dbReference>
<reference evidence="9 10" key="1">
    <citation type="submission" date="2013-03" db="EMBL/GenBank/DDBJ databases">
        <title>The Genome Sequence of Capronia coronata CBS 617.96.</title>
        <authorList>
            <consortium name="The Broad Institute Genomics Platform"/>
            <person name="Cuomo C."/>
            <person name="de Hoog S."/>
            <person name="Gorbushina A."/>
            <person name="Walker B."/>
            <person name="Young S.K."/>
            <person name="Zeng Q."/>
            <person name="Gargeya S."/>
            <person name="Fitzgerald M."/>
            <person name="Haas B."/>
            <person name="Abouelleil A."/>
            <person name="Allen A.W."/>
            <person name="Alvarado L."/>
            <person name="Arachchi H.M."/>
            <person name="Berlin A.M."/>
            <person name="Chapman S.B."/>
            <person name="Gainer-Dewar J."/>
            <person name="Goldberg J."/>
            <person name="Griggs A."/>
            <person name="Gujja S."/>
            <person name="Hansen M."/>
            <person name="Howarth C."/>
            <person name="Imamovic A."/>
            <person name="Ireland A."/>
            <person name="Larimer J."/>
            <person name="McCowan C."/>
            <person name="Murphy C."/>
            <person name="Pearson M."/>
            <person name="Poon T.W."/>
            <person name="Priest M."/>
            <person name="Roberts A."/>
            <person name="Saif S."/>
            <person name="Shea T."/>
            <person name="Sisk P."/>
            <person name="Sykes S."/>
            <person name="Wortman J."/>
            <person name="Nusbaum C."/>
            <person name="Birren B."/>
        </authorList>
    </citation>
    <scope>NUCLEOTIDE SEQUENCE [LARGE SCALE GENOMIC DNA]</scope>
    <source>
        <strain evidence="9 10">CBS 617.96</strain>
    </source>
</reference>
<feature type="transmembrane region" description="Helical" evidence="7">
    <location>
        <begin position="398"/>
        <end position="418"/>
    </location>
</feature>
<dbReference type="RefSeq" id="XP_007728275.1">
    <property type="nucleotide sequence ID" value="XM_007730085.1"/>
</dbReference>
<dbReference type="Gene3D" id="1.20.1740.10">
    <property type="entry name" value="Amino acid/polyamine transporter I"/>
    <property type="match status" value="1"/>
</dbReference>
<dbReference type="PANTHER" id="PTHR43341">
    <property type="entry name" value="AMINO ACID PERMEASE"/>
    <property type="match status" value="1"/>
</dbReference>
<keyword evidence="5 7" id="KW-1133">Transmembrane helix</keyword>
<dbReference type="FunFam" id="1.20.1740.10:FF:000001">
    <property type="entry name" value="Amino acid permease"/>
    <property type="match status" value="1"/>
</dbReference>
<name>W9XEE8_9EURO</name>
<dbReference type="GO" id="GO:0015171">
    <property type="term" value="F:amino acid transmembrane transporter activity"/>
    <property type="evidence" value="ECO:0007669"/>
    <property type="project" value="TreeGrafter"/>
</dbReference>
<keyword evidence="6 7" id="KW-0472">Membrane</keyword>
<sequence>MDSPTKNQSITNAAPARAVAVKDATDIEPGNDNLDPSSHTHAIDDVFADSQVKLRRGLHGRSITIMGLAGAIGTGLFLGSGKAVTNGGAVGAVLGYTVMGVAIGCMMMCLGEMTVFRPHAGSIVSFAGDFVDDSFAFAFGWTYYLFPAIIPAVELVAAAILIQYWDTNSDHMAIYLVVMMGGVMACNMLGSRWFGELEAGFGILKVTAIVGLIILGLVIDLGGAPNKDRLGFRYWKEYPFNDDYLDISNKTTARFLGFWAVLTQAAFSYGGVELIALAAGEAQNPRVAMASVYRRMFLRIGLLYVVSMWIISMCVPRNDPNLLAELASGKTSVAESPFVIMINRAGISVLPHIINAVVLTSAFSAGNFSFFMGSRMLVALGRQGYGPKALTRVTKNGVPIYGFVIQSVFLCLSFLALSNGPNKAFNWLSNLTTLCNMICWTCVCVCFIRFHKACVAQGVDRKSFVFRSYFQPYLAWATMIFIGIVMFFNGFATFIGEEFDYQNFIVAYITLVIFAILYVGYRLIRRTKLIPIMAIDLSY</sequence>
<evidence type="ECO:0000256" key="7">
    <source>
        <dbReference type="SAM" id="Phobius"/>
    </source>
</evidence>
<protein>
    <recommendedName>
        <fullName evidence="8">Amino acid permease/ SLC12A domain-containing protein</fullName>
    </recommendedName>
</protein>
<comment type="caution">
    <text evidence="9">The sequence shown here is derived from an EMBL/GenBank/DDBJ whole genome shotgun (WGS) entry which is preliminary data.</text>
</comment>
<accession>W9XEE8</accession>
<organism evidence="9 10">
    <name type="scientific">Capronia coronata CBS 617.96</name>
    <dbReference type="NCBI Taxonomy" id="1182541"/>
    <lineage>
        <taxon>Eukaryota</taxon>
        <taxon>Fungi</taxon>
        <taxon>Dikarya</taxon>
        <taxon>Ascomycota</taxon>
        <taxon>Pezizomycotina</taxon>
        <taxon>Eurotiomycetes</taxon>
        <taxon>Chaetothyriomycetidae</taxon>
        <taxon>Chaetothyriales</taxon>
        <taxon>Herpotrichiellaceae</taxon>
        <taxon>Capronia</taxon>
    </lineage>
</organism>
<dbReference type="GO" id="GO:0016020">
    <property type="term" value="C:membrane"/>
    <property type="evidence" value="ECO:0007669"/>
    <property type="project" value="UniProtKB-SubCell"/>
</dbReference>
<feature type="transmembrane region" description="Helical" evidence="7">
    <location>
        <begin position="63"/>
        <end position="81"/>
    </location>
</feature>
<keyword evidence="10" id="KW-1185">Reference proteome</keyword>
<feature type="transmembrane region" description="Helical" evidence="7">
    <location>
        <begin position="256"/>
        <end position="280"/>
    </location>
</feature>
<dbReference type="GeneID" id="19164074"/>
<feature type="transmembrane region" description="Helical" evidence="7">
    <location>
        <begin position="424"/>
        <end position="448"/>
    </location>
</feature>
<dbReference type="InterPro" id="IPR050524">
    <property type="entry name" value="APC_YAT"/>
</dbReference>
<dbReference type="InterPro" id="IPR004841">
    <property type="entry name" value="AA-permease/SLC12A_dom"/>
</dbReference>
<evidence type="ECO:0000256" key="4">
    <source>
        <dbReference type="ARBA" id="ARBA00022970"/>
    </source>
</evidence>
<evidence type="ECO:0000313" key="9">
    <source>
        <dbReference type="EMBL" id="EXJ78827.1"/>
    </source>
</evidence>
<evidence type="ECO:0000256" key="1">
    <source>
        <dbReference type="ARBA" id="ARBA00004141"/>
    </source>
</evidence>
<evidence type="ECO:0000259" key="8">
    <source>
        <dbReference type="Pfam" id="PF00324"/>
    </source>
</evidence>
<keyword evidence="3 7" id="KW-0812">Transmembrane</keyword>
<feature type="transmembrane region" description="Helical" evidence="7">
    <location>
        <begin position="292"/>
        <end position="311"/>
    </location>
</feature>
<feature type="transmembrane region" description="Helical" evidence="7">
    <location>
        <begin position="469"/>
        <end position="492"/>
    </location>
</feature>
<feature type="transmembrane region" description="Helical" evidence="7">
    <location>
        <begin position="202"/>
        <end position="224"/>
    </location>
</feature>
<evidence type="ECO:0000256" key="2">
    <source>
        <dbReference type="ARBA" id="ARBA00022448"/>
    </source>
</evidence>
<feature type="domain" description="Amino acid permease/ SLC12A" evidence="8">
    <location>
        <begin position="63"/>
        <end position="528"/>
    </location>
</feature>
<evidence type="ECO:0000256" key="6">
    <source>
        <dbReference type="ARBA" id="ARBA00023136"/>
    </source>
</evidence>
<dbReference type="PANTHER" id="PTHR43341:SF1">
    <property type="entry name" value="GENERAL AMINO-ACID PERMEASE GAP1"/>
    <property type="match status" value="1"/>
</dbReference>
<dbReference type="OrthoDB" id="3900342at2759"/>
<dbReference type="eggNOG" id="KOG1286">
    <property type="taxonomic scope" value="Eukaryota"/>
</dbReference>
<dbReference type="EMBL" id="AMWN01000011">
    <property type="protein sequence ID" value="EXJ78827.1"/>
    <property type="molecule type" value="Genomic_DNA"/>
</dbReference>
<proteinExistence type="predicted"/>
<keyword evidence="2" id="KW-0813">Transport</keyword>
<feature type="transmembrane region" description="Helical" evidence="7">
    <location>
        <begin position="143"/>
        <end position="165"/>
    </location>
</feature>
<feature type="transmembrane region" description="Helical" evidence="7">
    <location>
        <begin position="87"/>
        <end position="110"/>
    </location>
</feature>
<evidence type="ECO:0000256" key="5">
    <source>
        <dbReference type="ARBA" id="ARBA00022989"/>
    </source>
</evidence>
<dbReference type="STRING" id="1182541.W9XEE8"/>
<dbReference type="HOGENOM" id="CLU_007946_12_1_1"/>
<dbReference type="AlphaFoldDB" id="W9XEE8"/>
<comment type="subcellular location">
    <subcellularLocation>
        <location evidence="1">Membrane</location>
        <topology evidence="1">Multi-pass membrane protein</topology>
    </subcellularLocation>
</comment>
<feature type="transmembrane region" description="Helical" evidence="7">
    <location>
        <begin position="171"/>
        <end position="190"/>
    </location>
</feature>
<feature type="transmembrane region" description="Helical" evidence="7">
    <location>
        <begin position="353"/>
        <end position="378"/>
    </location>
</feature>
<gene>
    <name evidence="9" type="ORF">A1O1_09229</name>
</gene>
<evidence type="ECO:0000256" key="3">
    <source>
        <dbReference type="ARBA" id="ARBA00022692"/>
    </source>
</evidence>
<dbReference type="Pfam" id="PF00324">
    <property type="entry name" value="AA_permease"/>
    <property type="match status" value="1"/>
</dbReference>
<dbReference type="PIRSF" id="PIRSF006060">
    <property type="entry name" value="AA_transporter"/>
    <property type="match status" value="1"/>
</dbReference>